<dbReference type="PANTHER" id="PTHR43477:SF1">
    <property type="entry name" value="DIHYDROANTICAPSIN 7-DEHYDROGENASE"/>
    <property type="match status" value="1"/>
</dbReference>
<reference evidence="3" key="2">
    <citation type="submission" date="2020-09" db="EMBL/GenBank/DDBJ databases">
        <authorList>
            <person name="Sun Q."/>
            <person name="Kim S."/>
        </authorList>
    </citation>
    <scope>NUCLEOTIDE SEQUENCE</scope>
    <source>
        <strain evidence="3">KCTC 12368</strain>
    </source>
</reference>
<protein>
    <submittedName>
        <fullName evidence="3">Short chain dehydrogenase</fullName>
    </submittedName>
</protein>
<reference evidence="3" key="1">
    <citation type="journal article" date="2014" name="Int. J. Syst. Evol. Microbiol.">
        <title>Complete genome sequence of Corynebacterium casei LMG S-19264T (=DSM 44701T), isolated from a smear-ripened cheese.</title>
        <authorList>
            <consortium name="US DOE Joint Genome Institute (JGI-PGF)"/>
            <person name="Walter F."/>
            <person name="Albersmeier A."/>
            <person name="Kalinowski J."/>
            <person name="Ruckert C."/>
        </authorList>
    </citation>
    <scope>NUCLEOTIDE SEQUENCE</scope>
    <source>
        <strain evidence="3">KCTC 12368</strain>
    </source>
</reference>
<evidence type="ECO:0000256" key="1">
    <source>
        <dbReference type="ARBA" id="ARBA00006484"/>
    </source>
</evidence>
<dbReference type="Gene3D" id="3.40.50.720">
    <property type="entry name" value="NAD(P)-binding Rossmann-like Domain"/>
    <property type="match status" value="1"/>
</dbReference>
<comment type="caution">
    <text evidence="3">The sequence shown here is derived from an EMBL/GenBank/DDBJ whole genome shotgun (WGS) entry which is preliminary data.</text>
</comment>
<keyword evidence="2" id="KW-0560">Oxidoreductase</keyword>
<dbReference type="Proteomes" id="UP000619457">
    <property type="component" value="Unassembled WGS sequence"/>
</dbReference>
<dbReference type="InterPro" id="IPR051122">
    <property type="entry name" value="SDR_DHRS6-like"/>
</dbReference>
<evidence type="ECO:0000256" key="2">
    <source>
        <dbReference type="ARBA" id="ARBA00023002"/>
    </source>
</evidence>
<dbReference type="CDD" id="cd11731">
    <property type="entry name" value="Lin1944_like_SDR_c"/>
    <property type="match status" value="1"/>
</dbReference>
<name>A0A918UJH2_9BACT</name>
<comment type="similarity">
    <text evidence="1">Belongs to the short-chain dehydrogenases/reductases (SDR) family.</text>
</comment>
<keyword evidence="4" id="KW-1185">Reference proteome</keyword>
<dbReference type="PANTHER" id="PTHR43477">
    <property type="entry name" value="DIHYDROANTICAPSIN 7-DEHYDROGENASE"/>
    <property type="match status" value="1"/>
</dbReference>
<gene>
    <name evidence="3" type="ORF">GCM10007049_03230</name>
</gene>
<sequence length="203" mass="21243">MKIVIVGGEGIIGKALQDKLSDADELLIAGRSSGEYRVDFTDENSVSAFFSSIGMVDAVIVTAGSAPFKALEEMTTQDFEAGLKSKLMGQVNIALHAINNIRPGGSITLTSGVLAEDPIPSGAALSMVNQAVNGFVIGAYGELIKKGIRINAVSPALVEDSYEKLKDQFPGHIPAPMGEVAMAYLKSIKGIITGQIIKVGYNG</sequence>
<dbReference type="Pfam" id="PF13561">
    <property type="entry name" value="adh_short_C2"/>
    <property type="match status" value="1"/>
</dbReference>
<organism evidence="3 4">
    <name type="scientific">Echinicola pacifica</name>
    <dbReference type="NCBI Taxonomy" id="346377"/>
    <lineage>
        <taxon>Bacteria</taxon>
        <taxon>Pseudomonadati</taxon>
        <taxon>Bacteroidota</taxon>
        <taxon>Cytophagia</taxon>
        <taxon>Cytophagales</taxon>
        <taxon>Cyclobacteriaceae</taxon>
        <taxon>Echinicola</taxon>
    </lineage>
</organism>
<dbReference type="NCBIfam" id="NF005754">
    <property type="entry name" value="PRK07578.1"/>
    <property type="match status" value="1"/>
</dbReference>
<dbReference type="InterPro" id="IPR036291">
    <property type="entry name" value="NAD(P)-bd_dom_sf"/>
</dbReference>
<dbReference type="PRINTS" id="PR00081">
    <property type="entry name" value="GDHRDH"/>
</dbReference>
<evidence type="ECO:0000313" key="4">
    <source>
        <dbReference type="Proteomes" id="UP000619457"/>
    </source>
</evidence>
<dbReference type="InterPro" id="IPR002347">
    <property type="entry name" value="SDR_fam"/>
</dbReference>
<proteinExistence type="inferred from homology"/>
<dbReference type="EMBL" id="BMWX01000001">
    <property type="protein sequence ID" value="GGZ14670.1"/>
    <property type="molecule type" value="Genomic_DNA"/>
</dbReference>
<dbReference type="RefSeq" id="WP_018474440.1">
    <property type="nucleotide sequence ID" value="NZ_BMWX01000001.1"/>
</dbReference>
<evidence type="ECO:0000313" key="3">
    <source>
        <dbReference type="EMBL" id="GGZ14670.1"/>
    </source>
</evidence>
<accession>A0A918UJH2</accession>
<dbReference type="AlphaFoldDB" id="A0A918UJH2"/>
<dbReference type="SUPFAM" id="SSF51735">
    <property type="entry name" value="NAD(P)-binding Rossmann-fold domains"/>
    <property type="match status" value="1"/>
</dbReference>
<dbReference type="GO" id="GO:0016491">
    <property type="term" value="F:oxidoreductase activity"/>
    <property type="evidence" value="ECO:0007669"/>
    <property type="project" value="UniProtKB-KW"/>
</dbReference>